<evidence type="ECO:0000256" key="3">
    <source>
        <dbReference type="ARBA" id="ARBA00022729"/>
    </source>
</evidence>
<dbReference type="Proteomes" id="UP000504617">
    <property type="component" value="Unplaced"/>
</dbReference>
<evidence type="ECO:0000256" key="4">
    <source>
        <dbReference type="ARBA" id="ARBA00022737"/>
    </source>
</evidence>
<proteinExistence type="predicted"/>
<dbReference type="Gene3D" id="3.40.50.410">
    <property type="entry name" value="von Willebrand factor, type A domain"/>
    <property type="match status" value="1"/>
</dbReference>
<accession>A0A6I9XYG2</accession>
<dbReference type="AlphaFoldDB" id="A0A6I9XYG2"/>
<evidence type="ECO:0000313" key="7">
    <source>
        <dbReference type="Proteomes" id="UP000504617"/>
    </source>
</evidence>
<evidence type="ECO:0000313" key="8">
    <source>
        <dbReference type="RefSeq" id="XP_013918836.1"/>
    </source>
</evidence>
<dbReference type="GO" id="GO:0005576">
    <property type="term" value="C:extracellular region"/>
    <property type="evidence" value="ECO:0007669"/>
    <property type="project" value="UniProtKB-SubCell"/>
</dbReference>
<sequence length="324" mass="36742">MSFCDAKEADLVFLIDGSNSISEENFSTMKTVMKKVVDSFIIAKDKVRVGVAQYSTTFQEEFYLNKCFNNSAIKKEIDKIVQLKARTFTGTGLKFVRSFFQPANGGRQYDRVMQYLIVITDGQSDDKVENAAIVLRENGIHIFVIGIGTLNYNELQKIAGFSNRVHELKDFQQLSHNMRKIVQEICNPGDKPYPDCEIDISIGVDISEPVRSPSAISLKQIIQAFLPRILQQMSIVNNISCTAVTPDDIRFRYQVYTGSSSTLFDSGFESYNDEIFQKFWAVQTTVETHLTVDFLLSFWDRLISEDSANVKVIILLLFYVAGMT</sequence>
<dbReference type="SUPFAM" id="SSF53300">
    <property type="entry name" value="vWA-like"/>
    <property type="match status" value="2"/>
</dbReference>
<keyword evidence="3" id="KW-0732">Signal</keyword>
<evidence type="ECO:0000256" key="1">
    <source>
        <dbReference type="ARBA" id="ARBA00004613"/>
    </source>
</evidence>
<organism evidence="7 8">
    <name type="scientific">Thamnophis sirtalis</name>
    <dbReference type="NCBI Taxonomy" id="35019"/>
    <lineage>
        <taxon>Eukaryota</taxon>
        <taxon>Metazoa</taxon>
        <taxon>Chordata</taxon>
        <taxon>Craniata</taxon>
        <taxon>Vertebrata</taxon>
        <taxon>Euteleostomi</taxon>
        <taxon>Lepidosauria</taxon>
        <taxon>Squamata</taxon>
        <taxon>Bifurcata</taxon>
        <taxon>Unidentata</taxon>
        <taxon>Episquamata</taxon>
        <taxon>Toxicofera</taxon>
        <taxon>Serpentes</taxon>
        <taxon>Colubroidea</taxon>
        <taxon>Colubridae</taxon>
        <taxon>Natricinae</taxon>
        <taxon>Thamnophis</taxon>
    </lineage>
</organism>
<dbReference type="CDD" id="cd01472">
    <property type="entry name" value="vWA_collagen"/>
    <property type="match status" value="1"/>
</dbReference>
<dbReference type="FunFam" id="3.40.50.410:FF:000004">
    <property type="entry name" value="collagen alpha-6(VI) chain"/>
    <property type="match status" value="1"/>
</dbReference>
<dbReference type="KEGG" id="tsr:106546484"/>
<dbReference type="PRINTS" id="PR00453">
    <property type="entry name" value="VWFADOMAIN"/>
</dbReference>
<dbReference type="InterPro" id="IPR002035">
    <property type="entry name" value="VWF_A"/>
</dbReference>
<dbReference type="SMART" id="SM00327">
    <property type="entry name" value="VWA"/>
    <property type="match status" value="1"/>
</dbReference>
<evidence type="ECO:0000256" key="2">
    <source>
        <dbReference type="ARBA" id="ARBA00022525"/>
    </source>
</evidence>
<dbReference type="PANTHER" id="PTHR24020">
    <property type="entry name" value="COLLAGEN ALPHA"/>
    <property type="match status" value="1"/>
</dbReference>
<protein>
    <submittedName>
        <fullName evidence="8">Collagen alpha-4(VI) chain-like</fullName>
    </submittedName>
</protein>
<keyword evidence="5" id="KW-0325">Glycoprotein</keyword>
<name>A0A6I9XYG2_9SAUR</name>
<evidence type="ECO:0000259" key="6">
    <source>
        <dbReference type="PROSITE" id="PS50234"/>
    </source>
</evidence>
<keyword evidence="7" id="KW-1185">Reference proteome</keyword>
<dbReference type="RefSeq" id="XP_013918836.1">
    <property type="nucleotide sequence ID" value="XM_014063361.1"/>
</dbReference>
<feature type="domain" description="VWFA" evidence="6">
    <location>
        <begin position="10"/>
        <end position="185"/>
    </location>
</feature>
<dbReference type="InterPro" id="IPR036465">
    <property type="entry name" value="vWFA_dom_sf"/>
</dbReference>
<keyword evidence="4" id="KW-0677">Repeat</keyword>
<reference evidence="8" key="1">
    <citation type="submission" date="2025-08" db="UniProtKB">
        <authorList>
            <consortium name="RefSeq"/>
        </authorList>
    </citation>
    <scope>IDENTIFICATION</scope>
    <source>
        <tissue evidence="8">Skeletal muscle</tissue>
    </source>
</reference>
<comment type="subcellular location">
    <subcellularLocation>
        <location evidence="1">Secreted</location>
    </subcellularLocation>
</comment>
<keyword evidence="2" id="KW-0964">Secreted</keyword>
<dbReference type="OrthoDB" id="6132182at2759"/>
<evidence type="ECO:0000256" key="5">
    <source>
        <dbReference type="ARBA" id="ARBA00023180"/>
    </source>
</evidence>
<gene>
    <name evidence="8" type="primary">LOC106546484</name>
</gene>
<dbReference type="GeneID" id="106546484"/>
<dbReference type="PROSITE" id="PS50234">
    <property type="entry name" value="VWFA"/>
    <property type="match status" value="1"/>
</dbReference>
<dbReference type="InterPro" id="IPR050525">
    <property type="entry name" value="ECM_Assembly_Org"/>
</dbReference>
<dbReference type="PANTHER" id="PTHR24020:SF20">
    <property type="entry name" value="PH DOMAIN-CONTAINING PROTEIN"/>
    <property type="match status" value="1"/>
</dbReference>
<dbReference type="Pfam" id="PF00092">
    <property type="entry name" value="VWA"/>
    <property type="match status" value="1"/>
</dbReference>